<accession>A0A0C1UN69</accession>
<name>A0A0C1UN69_9CYAN</name>
<dbReference type="EMBL" id="JTHE02000003">
    <property type="protein sequence ID" value="NEV66564.1"/>
    <property type="molecule type" value="Genomic_DNA"/>
</dbReference>
<dbReference type="InterPro" id="IPR014729">
    <property type="entry name" value="Rossmann-like_a/b/a_fold"/>
</dbReference>
<comment type="caution">
    <text evidence="2">The sequence shown here is derived from an EMBL/GenBank/DDBJ whole genome shotgun (WGS) entry which is preliminary data.</text>
</comment>
<evidence type="ECO:0000259" key="1">
    <source>
        <dbReference type="Pfam" id="PF02698"/>
    </source>
</evidence>
<reference evidence="2" key="1">
    <citation type="submission" date="2014-11" db="EMBL/GenBank/DDBJ databases">
        <authorList>
            <person name="Malar M.C."/>
            <person name="Sen D."/>
            <person name="Tripathy S."/>
        </authorList>
    </citation>
    <scope>NUCLEOTIDE SEQUENCE</scope>
    <source>
        <strain evidence="2">BDU141951</strain>
    </source>
</reference>
<evidence type="ECO:0000313" key="2">
    <source>
        <dbReference type="EMBL" id="NEV66564.1"/>
    </source>
</evidence>
<dbReference type="Pfam" id="PF02698">
    <property type="entry name" value="DUF218"/>
    <property type="match status" value="1"/>
</dbReference>
<protein>
    <submittedName>
        <fullName evidence="2">YdcF family protein</fullName>
    </submittedName>
</protein>
<dbReference type="AlphaFoldDB" id="A0A0C1UN69"/>
<feature type="domain" description="DUF218" evidence="1">
    <location>
        <begin position="177"/>
        <end position="341"/>
    </location>
</feature>
<reference evidence="2" key="3">
    <citation type="submission" date="2020-02" db="EMBL/GenBank/DDBJ databases">
        <authorList>
            <person name="Sarangi A.N."/>
            <person name="Ghosh S."/>
            <person name="Mukherjee M."/>
            <person name="Tripathy S."/>
        </authorList>
    </citation>
    <scope>NUCLEOTIDE SEQUENCE</scope>
    <source>
        <strain evidence="2">BDU141951</strain>
    </source>
</reference>
<proteinExistence type="predicted"/>
<sequence>MVLELLTRILVWAAMGLFIWYVLLKFIPRNFLTWFGGAIILTLFVLSFIDPNDETIGSIWQIISLPLTPLGATLGLLILALAEKKIKGRYVSVAFAILLVASVPLFARTIVNQAEQAVQEAYRVQQGICEDVCPTGIPTTIPLGQVVVEVVIAENMDLIAPLESFPSRIDSEVDLDPILVTRLASAARLEQRLRSQGSSPLVYVTAGPLYGSAEEKGAKENTLRQILISQGVPSTSISVGDAGMNIHGAMRDVKGLLEERGILPNPDLPQRETQRVALVAPALSMRRAALTFEKEGLQVIAWPTNLYGSSRPTGDTLAKLSDLVPSVEALRLTSRYWNEVLTSFYYFLRGWLPGFNVRWNEVVELVPDETP</sequence>
<dbReference type="Gene3D" id="3.40.50.620">
    <property type="entry name" value="HUPs"/>
    <property type="match status" value="1"/>
</dbReference>
<reference evidence="2" key="2">
    <citation type="journal article" date="2015" name="Genome Announc.">
        <title>Draft Genome Sequence of Filamentous Marine Cyanobacterium Lyngbya confervoides Strain BDU141951.</title>
        <authorList>
            <person name="Chandrababunaidu M.M."/>
            <person name="Sen D."/>
            <person name="Tripathy S."/>
        </authorList>
    </citation>
    <scope>NUCLEOTIDE SEQUENCE</scope>
    <source>
        <strain evidence="2">BDU141951</strain>
    </source>
</reference>
<dbReference type="InterPro" id="IPR003848">
    <property type="entry name" value="DUF218"/>
</dbReference>
<organism evidence="2">
    <name type="scientific">Lyngbya confervoides BDU141951</name>
    <dbReference type="NCBI Taxonomy" id="1574623"/>
    <lineage>
        <taxon>Bacteria</taxon>
        <taxon>Bacillati</taxon>
        <taxon>Cyanobacteriota</taxon>
        <taxon>Cyanophyceae</taxon>
        <taxon>Oscillatoriophycideae</taxon>
        <taxon>Oscillatoriales</taxon>
        <taxon>Microcoleaceae</taxon>
        <taxon>Lyngbya</taxon>
    </lineage>
</organism>
<gene>
    <name evidence="2" type="ORF">QQ91_005505</name>
</gene>